<dbReference type="PANTHER" id="PTHR35606">
    <property type="entry name" value="CELLULOSE-BINDING FAMILY II PROTEIN"/>
    <property type="match status" value="1"/>
</dbReference>
<comment type="caution">
    <text evidence="1">The sequence shown here is derived from an EMBL/GenBank/DDBJ whole genome shotgun (WGS) entry which is preliminary data.</text>
</comment>
<dbReference type="AlphaFoldDB" id="A0A9W6XBI7"/>
<organism evidence="1 2">
    <name type="scientific">Phytophthora lilii</name>
    <dbReference type="NCBI Taxonomy" id="2077276"/>
    <lineage>
        <taxon>Eukaryota</taxon>
        <taxon>Sar</taxon>
        <taxon>Stramenopiles</taxon>
        <taxon>Oomycota</taxon>
        <taxon>Peronosporomycetes</taxon>
        <taxon>Peronosporales</taxon>
        <taxon>Peronosporaceae</taxon>
        <taxon>Phytophthora</taxon>
    </lineage>
</organism>
<name>A0A9W6XBI7_9STRA</name>
<dbReference type="PANTHER" id="PTHR35606:SF4">
    <property type="entry name" value="CELLULOSE-BINDING FAMILY II PROTEIN"/>
    <property type="match status" value="1"/>
</dbReference>
<dbReference type="Proteomes" id="UP001165083">
    <property type="component" value="Unassembled WGS sequence"/>
</dbReference>
<reference evidence="1" key="1">
    <citation type="submission" date="2023-04" db="EMBL/GenBank/DDBJ databases">
        <title>Phytophthora lilii NBRC 32176.</title>
        <authorList>
            <person name="Ichikawa N."/>
            <person name="Sato H."/>
            <person name="Tonouchi N."/>
        </authorList>
    </citation>
    <scope>NUCLEOTIDE SEQUENCE</scope>
    <source>
        <strain evidence="1">NBRC 32176</strain>
    </source>
</reference>
<keyword evidence="2" id="KW-1185">Reference proteome</keyword>
<accession>A0A9W6XBI7</accession>
<evidence type="ECO:0000313" key="1">
    <source>
        <dbReference type="EMBL" id="GMF35199.1"/>
    </source>
</evidence>
<sequence length="91" mass="9649">MQSLSIHSPISQDGINLLSSISSVVLATALVTTPAATASSNSTSSGKHATFGTITSKAGECVVGNPNTYISTKDLQWVWDNRIKDEVMFYV</sequence>
<gene>
    <name evidence="1" type="ORF">Plil01_001496600</name>
</gene>
<protein>
    <submittedName>
        <fullName evidence="1">Unnamed protein product</fullName>
    </submittedName>
</protein>
<proteinExistence type="predicted"/>
<dbReference type="EMBL" id="BSXW01001257">
    <property type="protein sequence ID" value="GMF35199.1"/>
    <property type="molecule type" value="Genomic_DNA"/>
</dbReference>
<evidence type="ECO:0000313" key="2">
    <source>
        <dbReference type="Proteomes" id="UP001165083"/>
    </source>
</evidence>